<evidence type="ECO:0000259" key="9">
    <source>
        <dbReference type="SMART" id="SM01328"/>
    </source>
</evidence>
<evidence type="ECO:0000256" key="3">
    <source>
        <dbReference type="ARBA" id="ARBA00022723"/>
    </source>
</evidence>
<proteinExistence type="predicted"/>
<dbReference type="AlphaFoldDB" id="A0A8C5MVC3"/>
<evidence type="ECO:0000256" key="8">
    <source>
        <dbReference type="SAM" id="Phobius"/>
    </source>
</evidence>
<feature type="transmembrane region" description="Helical" evidence="8">
    <location>
        <begin position="188"/>
        <end position="208"/>
    </location>
</feature>
<dbReference type="Ensembl" id="ENSLLET00000018298.1">
    <property type="protein sequence ID" value="ENSLLEP00000017616.1"/>
    <property type="gene ID" value="ENSLLEG00000011215.1"/>
</dbReference>
<reference evidence="10" key="2">
    <citation type="submission" date="2025-09" db="UniProtKB">
        <authorList>
            <consortium name="Ensembl"/>
        </authorList>
    </citation>
    <scope>IDENTIFICATION</scope>
</reference>
<keyword evidence="5" id="KW-0862">Zinc</keyword>
<dbReference type="GO" id="GO:0001580">
    <property type="term" value="P:detection of chemical stimulus involved in sensory perception of bitter taste"/>
    <property type="evidence" value="ECO:0007669"/>
    <property type="project" value="TreeGrafter"/>
</dbReference>
<reference evidence="10" key="1">
    <citation type="submission" date="2025-08" db="UniProtKB">
        <authorList>
            <consortium name="Ensembl"/>
        </authorList>
    </citation>
    <scope>IDENTIFICATION</scope>
</reference>
<keyword evidence="7 8" id="KW-0472">Membrane</keyword>
<name>A0A8C5MVC3_9ANUR</name>
<keyword evidence="2 8" id="KW-0812">Transmembrane</keyword>
<sequence length="211" mass="24850">MPDLWTLTMEKSQEQQGWLIYKNNTYARFSCSRCPHWWNSTQVHITFLIKNNRFVRQGQVKMQIYRQGCRSCRTSLYEDPNISDENIQRAITNLINKIQRTFYVKNFRSEELEPVIYDDHSDGPHDKELCEECNLKDIWLQNQTLNSPRTPGVPQRDTDFRPTVTSYSSGLQSHVYQQPPDERIAGKVIAIILLFLVVILFLLFAGTLKRY</sequence>
<dbReference type="PANTHER" id="PTHR14402:SF8">
    <property type="entry name" value="RECEPTOR-TRANSPORTING PROTEIN 4"/>
    <property type="match status" value="1"/>
</dbReference>
<evidence type="ECO:0000256" key="4">
    <source>
        <dbReference type="ARBA" id="ARBA00022771"/>
    </source>
</evidence>
<protein>
    <recommendedName>
        <fullName evidence="9">3CxxC-type domain-containing protein</fullName>
    </recommendedName>
</protein>
<dbReference type="GeneTree" id="ENSGT00940000164175"/>
<keyword evidence="4" id="KW-0863">Zinc-finger</keyword>
<evidence type="ECO:0000313" key="10">
    <source>
        <dbReference type="Ensembl" id="ENSLLEP00000017616.1"/>
    </source>
</evidence>
<dbReference type="GO" id="GO:0016020">
    <property type="term" value="C:membrane"/>
    <property type="evidence" value="ECO:0007669"/>
    <property type="project" value="UniProtKB-SubCell"/>
</dbReference>
<evidence type="ECO:0000256" key="7">
    <source>
        <dbReference type="ARBA" id="ARBA00023136"/>
    </source>
</evidence>
<keyword evidence="11" id="KW-1185">Reference proteome</keyword>
<dbReference type="InterPro" id="IPR027377">
    <property type="entry name" value="ZAR1/RTP1-5-like_Znf-3CxxC"/>
</dbReference>
<dbReference type="OrthoDB" id="8121437at2759"/>
<keyword evidence="6 8" id="KW-1133">Transmembrane helix</keyword>
<dbReference type="GO" id="GO:0008270">
    <property type="term" value="F:zinc ion binding"/>
    <property type="evidence" value="ECO:0007669"/>
    <property type="project" value="UniProtKB-KW"/>
</dbReference>
<dbReference type="InterPro" id="IPR026096">
    <property type="entry name" value="R-trans_p"/>
</dbReference>
<dbReference type="GO" id="GO:0051205">
    <property type="term" value="P:protein insertion into membrane"/>
    <property type="evidence" value="ECO:0007669"/>
    <property type="project" value="TreeGrafter"/>
</dbReference>
<dbReference type="Proteomes" id="UP000694569">
    <property type="component" value="Unplaced"/>
</dbReference>
<accession>A0A8C5MVC3</accession>
<dbReference type="GO" id="GO:0006612">
    <property type="term" value="P:protein targeting to membrane"/>
    <property type="evidence" value="ECO:0007669"/>
    <property type="project" value="TreeGrafter"/>
</dbReference>
<evidence type="ECO:0000256" key="6">
    <source>
        <dbReference type="ARBA" id="ARBA00022989"/>
    </source>
</evidence>
<dbReference type="GO" id="GO:0031849">
    <property type="term" value="F:olfactory receptor binding"/>
    <property type="evidence" value="ECO:0007669"/>
    <property type="project" value="TreeGrafter"/>
</dbReference>
<comment type="subcellular location">
    <subcellularLocation>
        <location evidence="1">Membrane</location>
        <topology evidence="1">Single-pass membrane protein</topology>
    </subcellularLocation>
</comment>
<organism evidence="10 11">
    <name type="scientific">Leptobrachium leishanense</name>
    <name type="common">Leishan spiny toad</name>
    <dbReference type="NCBI Taxonomy" id="445787"/>
    <lineage>
        <taxon>Eukaryota</taxon>
        <taxon>Metazoa</taxon>
        <taxon>Chordata</taxon>
        <taxon>Craniata</taxon>
        <taxon>Vertebrata</taxon>
        <taxon>Euteleostomi</taxon>
        <taxon>Amphibia</taxon>
        <taxon>Batrachia</taxon>
        <taxon>Anura</taxon>
        <taxon>Pelobatoidea</taxon>
        <taxon>Megophryidae</taxon>
        <taxon>Leptobrachium</taxon>
    </lineage>
</organism>
<keyword evidence="3" id="KW-0479">Metal-binding</keyword>
<evidence type="ECO:0000313" key="11">
    <source>
        <dbReference type="Proteomes" id="UP000694569"/>
    </source>
</evidence>
<evidence type="ECO:0000256" key="5">
    <source>
        <dbReference type="ARBA" id="ARBA00022833"/>
    </source>
</evidence>
<dbReference type="Pfam" id="PF13695">
    <property type="entry name" value="Zn_ribbon_3CxxC"/>
    <property type="match status" value="1"/>
</dbReference>
<evidence type="ECO:0000256" key="2">
    <source>
        <dbReference type="ARBA" id="ARBA00022692"/>
    </source>
</evidence>
<dbReference type="SMART" id="SM01328">
    <property type="entry name" value="zf-3CxxC"/>
    <property type="match status" value="1"/>
</dbReference>
<dbReference type="PANTHER" id="PTHR14402">
    <property type="entry name" value="RECEPTOR TRANSPORTING PROTEIN"/>
    <property type="match status" value="1"/>
</dbReference>
<feature type="domain" description="3CxxC-type" evidence="9">
    <location>
        <begin position="24"/>
        <end position="136"/>
    </location>
</feature>
<evidence type="ECO:0000256" key="1">
    <source>
        <dbReference type="ARBA" id="ARBA00004167"/>
    </source>
</evidence>